<evidence type="ECO:0000256" key="1">
    <source>
        <dbReference type="SAM" id="SignalP"/>
    </source>
</evidence>
<dbReference type="EMBL" id="ML002976">
    <property type="protein sequence ID" value="RKP35048.1"/>
    <property type="molecule type" value="Genomic_DNA"/>
</dbReference>
<organism evidence="2 3">
    <name type="scientific">Dimargaris cristalligena</name>
    <dbReference type="NCBI Taxonomy" id="215637"/>
    <lineage>
        <taxon>Eukaryota</taxon>
        <taxon>Fungi</taxon>
        <taxon>Fungi incertae sedis</taxon>
        <taxon>Zoopagomycota</taxon>
        <taxon>Kickxellomycotina</taxon>
        <taxon>Dimargaritomycetes</taxon>
        <taxon>Dimargaritales</taxon>
        <taxon>Dimargaritaceae</taxon>
        <taxon>Dimargaris</taxon>
    </lineage>
</organism>
<keyword evidence="3" id="KW-1185">Reference proteome</keyword>
<evidence type="ECO:0000313" key="2">
    <source>
        <dbReference type="EMBL" id="RKP35048.1"/>
    </source>
</evidence>
<accession>A0A4P9ZPC4</accession>
<keyword evidence="1" id="KW-0732">Signal</keyword>
<dbReference type="AlphaFoldDB" id="A0A4P9ZPC4"/>
<reference evidence="3" key="1">
    <citation type="journal article" date="2018" name="Nat. Microbiol.">
        <title>Leveraging single-cell genomics to expand the fungal tree of life.</title>
        <authorList>
            <person name="Ahrendt S.R."/>
            <person name="Quandt C.A."/>
            <person name="Ciobanu D."/>
            <person name="Clum A."/>
            <person name="Salamov A."/>
            <person name="Andreopoulos B."/>
            <person name="Cheng J.F."/>
            <person name="Woyke T."/>
            <person name="Pelin A."/>
            <person name="Henrissat B."/>
            <person name="Reynolds N.K."/>
            <person name="Benny G.L."/>
            <person name="Smith M.E."/>
            <person name="James T.Y."/>
            <person name="Grigoriev I.V."/>
        </authorList>
    </citation>
    <scope>NUCLEOTIDE SEQUENCE [LARGE SCALE GENOMIC DNA]</scope>
    <source>
        <strain evidence="3">RSA 468</strain>
    </source>
</reference>
<evidence type="ECO:0000313" key="3">
    <source>
        <dbReference type="Proteomes" id="UP000268162"/>
    </source>
</evidence>
<proteinExistence type="predicted"/>
<dbReference type="Proteomes" id="UP000268162">
    <property type="component" value="Unassembled WGS sequence"/>
</dbReference>
<name>A0A4P9ZPC4_9FUNG</name>
<sequence length="143" mass="15928">MVVYHTPWVTLTLVWLLAMPFQPVATMRGDSLTLAVFDWQETPAGGDNIYTPEDGLSMVAQVSWTSRPERNERTGTIHYGFERWSDLATPRTIDNHNNYLAIYPPPYPPTNEGRLSSDGFLPMAHQPHRATSGGATVEVAVEA</sequence>
<feature type="chain" id="PRO_5020458321" evidence="1">
    <location>
        <begin position="27"/>
        <end position="143"/>
    </location>
</feature>
<protein>
    <submittedName>
        <fullName evidence="2">Uncharacterized protein</fullName>
    </submittedName>
</protein>
<gene>
    <name evidence="2" type="ORF">BJ085DRAFT_27710</name>
</gene>
<feature type="signal peptide" evidence="1">
    <location>
        <begin position="1"/>
        <end position="26"/>
    </location>
</feature>